<keyword evidence="3" id="KW-1185">Reference proteome</keyword>
<dbReference type="AlphaFoldDB" id="A0AAD1YM66"/>
<accession>A0AAD1YM66</accession>
<reference evidence="2" key="1">
    <citation type="submission" date="2023-05" db="EMBL/GenBank/DDBJ databases">
        <authorList>
            <person name="Huff M."/>
        </authorList>
    </citation>
    <scope>NUCLEOTIDE SEQUENCE</scope>
</reference>
<evidence type="ECO:0000256" key="1">
    <source>
        <dbReference type="SAM" id="MobiDB-lite"/>
    </source>
</evidence>
<gene>
    <name evidence="2" type="ORF">FPE_LOCUS1093</name>
</gene>
<dbReference type="EMBL" id="OU503036">
    <property type="protein sequence ID" value="CAI9753662.1"/>
    <property type="molecule type" value="Genomic_DNA"/>
</dbReference>
<proteinExistence type="predicted"/>
<feature type="region of interest" description="Disordered" evidence="1">
    <location>
        <begin position="1"/>
        <end position="26"/>
    </location>
</feature>
<dbReference type="Proteomes" id="UP000834106">
    <property type="component" value="Chromosome 1"/>
</dbReference>
<evidence type="ECO:0000313" key="3">
    <source>
        <dbReference type="Proteomes" id="UP000834106"/>
    </source>
</evidence>
<evidence type="ECO:0000313" key="2">
    <source>
        <dbReference type="EMBL" id="CAI9753662.1"/>
    </source>
</evidence>
<protein>
    <submittedName>
        <fullName evidence="2">Uncharacterized protein</fullName>
    </submittedName>
</protein>
<name>A0AAD1YM66_9LAMI</name>
<sequence length="114" mass="12671">MISFDPVTTPIHTPPPSSPPLPTLLPPHGFKTKNLCERRLRVRSSNSCKNLCKPGINTRSTHIDRNHGGRSISDKLQALKCLIPSHNENAKAEELFEETANHIVLLEGTYTHKA</sequence>
<feature type="compositionally biased region" description="Pro residues" evidence="1">
    <location>
        <begin position="12"/>
        <end position="25"/>
    </location>
</feature>
<feature type="compositionally biased region" description="Low complexity" evidence="1">
    <location>
        <begin position="1"/>
        <end position="11"/>
    </location>
</feature>
<organism evidence="2 3">
    <name type="scientific">Fraxinus pennsylvanica</name>
    <dbReference type="NCBI Taxonomy" id="56036"/>
    <lineage>
        <taxon>Eukaryota</taxon>
        <taxon>Viridiplantae</taxon>
        <taxon>Streptophyta</taxon>
        <taxon>Embryophyta</taxon>
        <taxon>Tracheophyta</taxon>
        <taxon>Spermatophyta</taxon>
        <taxon>Magnoliopsida</taxon>
        <taxon>eudicotyledons</taxon>
        <taxon>Gunneridae</taxon>
        <taxon>Pentapetalae</taxon>
        <taxon>asterids</taxon>
        <taxon>lamiids</taxon>
        <taxon>Lamiales</taxon>
        <taxon>Oleaceae</taxon>
        <taxon>Oleeae</taxon>
        <taxon>Fraxinus</taxon>
    </lineage>
</organism>